<gene>
    <name evidence="2" type="ORF">Prubr_74530</name>
</gene>
<dbReference type="GO" id="GO:0000150">
    <property type="term" value="F:DNA strand exchange activity"/>
    <property type="evidence" value="ECO:0007669"/>
    <property type="project" value="InterPro"/>
</dbReference>
<proteinExistence type="predicted"/>
<feature type="domain" description="HTH IS21-type" evidence="1">
    <location>
        <begin position="243"/>
        <end position="307"/>
    </location>
</feature>
<evidence type="ECO:0000259" key="1">
    <source>
        <dbReference type="PROSITE" id="PS50531"/>
    </source>
</evidence>
<dbReference type="EMBL" id="AP023359">
    <property type="protein sequence ID" value="BCJ70432.1"/>
    <property type="molecule type" value="Genomic_DNA"/>
</dbReference>
<accession>A0A810N9T7</accession>
<keyword evidence="3" id="KW-1185">Reference proteome</keyword>
<dbReference type="Pfam" id="PF01610">
    <property type="entry name" value="DDE_Tnp_ISL3"/>
    <property type="match status" value="2"/>
</dbReference>
<dbReference type="AlphaFoldDB" id="A0A810N9T7"/>
<reference evidence="2" key="1">
    <citation type="submission" date="2020-08" db="EMBL/GenBank/DDBJ databases">
        <title>Whole genome shotgun sequence of Polymorphospora rubra NBRC 101157.</title>
        <authorList>
            <person name="Komaki H."/>
            <person name="Tamura T."/>
        </authorList>
    </citation>
    <scope>NUCLEOTIDE SEQUENCE</scope>
    <source>
        <strain evidence="2">NBRC 101157</strain>
    </source>
</reference>
<dbReference type="PANTHER" id="PTHR33498">
    <property type="entry name" value="TRANSPOSASE FOR INSERTION SEQUENCE ELEMENT IS1557"/>
    <property type="match status" value="1"/>
</dbReference>
<sequence length="482" mass="53959">MHSRYERRLVDTALAGRPVEIRLRMRRFFCDTVCCPVQTFAKQIPGLTCRYGRRSPLLRQTLEKIGLALAGRAGARLADRLGIVTSRSSVLRLVRALPDPPGTAVTVLGVDDFALRRGRVYATVLVDIETRRPVDVLPDRQAGTLADWLAAHPDVAVICRDRASAYADGARQGAPHAIQVADRWHLWNNLAEHVEKTVARHHRCLTTTIETQPAAPPADLDQVAADRAADRAEQGLLIPRTRRRYEQVQALHSKGHTILDIARRLGLARNTVRRFARATTIDDLLAKPRAGRLSILDHHTDYLHQRINEGVTNATRLFDEIHARGYRGSLATLRTYLQPLRTAAPTPTTPPPPPKVRRITTWLLRHPDRLEPDEHAALTGIRAACPHLNALADHVTAFAEILTNRHGHHLNHWITTVNTDDQPDLRSFTAGLQRDHDAVLNGLTLPYSSGAVEGHVNRIKMIKRQMYGRANLDLLRKRVLLA</sequence>
<dbReference type="InterPro" id="IPR017894">
    <property type="entry name" value="HTH_IS21_transposase_type"/>
</dbReference>
<dbReference type="PANTHER" id="PTHR33498:SF1">
    <property type="entry name" value="TRANSPOSASE FOR INSERTION SEQUENCE ELEMENT IS1557"/>
    <property type="match status" value="1"/>
</dbReference>
<evidence type="ECO:0000313" key="3">
    <source>
        <dbReference type="Proteomes" id="UP000680866"/>
    </source>
</evidence>
<dbReference type="Gene3D" id="1.10.10.60">
    <property type="entry name" value="Homeodomain-like"/>
    <property type="match status" value="1"/>
</dbReference>
<dbReference type="InterPro" id="IPR047951">
    <property type="entry name" value="Transpos_ISL3"/>
</dbReference>
<dbReference type="Pfam" id="PF02796">
    <property type="entry name" value="HTH_7"/>
    <property type="match status" value="1"/>
</dbReference>
<name>A0A810N9T7_9ACTN</name>
<protein>
    <submittedName>
        <fullName evidence="2">Transposase</fullName>
    </submittedName>
</protein>
<organism evidence="2 3">
    <name type="scientific">Polymorphospora rubra</name>
    <dbReference type="NCBI Taxonomy" id="338584"/>
    <lineage>
        <taxon>Bacteria</taxon>
        <taxon>Bacillati</taxon>
        <taxon>Actinomycetota</taxon>
        <taxon>Actinomycetes</taxon>
        <taxon>Micromonosporales</taxon>
        <taxon>Micromonosporaceae</taxon>
        <taxon>Polymorphospora</taxon>
    </lineage>
</organism>
<dbReference type="KEGG" id="pry:Prubr_74530"/>
<dbReference type="GO" id="GO:0003677">
    <property type="term" value="F:DNA binding"/>
    <property type="evidence" value="ECO:0007669"/>
    <property type="project" value="InterPro"/>
</dbReference>
<dbReference type="Proteomes" id="UP000680866">
    <property type="component" value="Chromosome"/>
</dbReference>
<evidence type="ECO:0000313" key="2">
    <source>
        <dbReference type="EMBL" id="BCJ70432.1"/>
    </source>
</evidence>
<dbReference type="InterPro" id="IPR002560">
    <property type="entry name" value="Transposase_DDE"/>
</dbReference>
<dbReference type="InterPro" id="IPR006120">
    <property type="entry name" value="Resolvase_HTH_dom"/>
</dbReference>
<dbReference type="NCBIfam" id="NF033550">
    <property type="entry name" value="transpos_ISL3"/>
    <property type="match status" value="1"/>
</dbReference>
<dbReference type="PROSITE" id="PS50531">
    <property type="entry name" value="HTH_IS21"/>
    <property type="match status" value="1"/>
</dbReference>